<protein>
    <submittedName>
        <fullName evidence="2">Uncharacterized protein</fullName>
    </submittedName>
</protein>
<dbReference type="GeneID" id="54405952"/>
<gene>
    <name evidence="2" type="ORF">P153DRAFT_332636</name>
</gene>
<feature type="compositionally biased region" description="Acidic residues" evidence="1">
    <location>
        <begin position="299"/>
        <end position="321"/>
    </location>
</feature>
<accession>A0A6A6ANQ7</accession>
<dbReference type="OrthoDB" id="3800453at2759"/>
<dbReference type="RefSeq" id="XP_033528019.1">
    <property type="nucleotide sequence ID" value="XM_033665520.1"/>
</dbReference>
<dbReference type="EMBL" id="ML977499">
    <property type="protein sequence ID" value="KAF2133632.1"/>
    <property type="molecule type" value="Genomic_DNA"/>
</dbReference>
<dbReference type="AlphaFoldDB" id="A0A6A6ANQ7"/>
<name>A0A6A6ANQ7_9PLEO</name>
<sequence length="350" mass="40441">MSATTKTSARARLCISASIIFSSRELKQYRRWQRLYTTLDSAQHGYVPTAIEYEEFQQWLRKQDSGYFSDIFEDVSSHVQPIKSGSRTCTIEPPVAYLCRHRMHPFDAGTLKPRCPVCTIDVHLNYMNVLTRTLQGAGGRAPSCTLQASEHQENVYQVWSLEKLSTVQQLSKLEQLAEQEAQWSANHPEQKYEDIKTARHALELYWSEMGTCKETKLPKKKIHSVSFTKDTEDGPGRPQEYYWRRSPRYESGKYTVSKSDEEQAEAGSRHVFGQHREEEDNVSEDSEDYSQAPGLRDDDSFDEVPDDDGDSDWEDIESDDEDGKKRNGVERDYVFFEEMDECNFVVFGED</sequence>
<dbReference type="Proteomes" id="UP000799771">
    <property type="component" value="Unassembled WGS sequence"/>
</dbReference>
<organism evidence="2 3">
    <name type="scientific">Dothidotthia symphoricarpi CBS 119687</name>
    <dbReference type="NCBI Taxonomy" id="1392245"/>
    <lineage>
        <taxon>Eukaryota</taxon>
        <taxon>Fungi</taxon>
        <taxon>Dikarya</taxon>
        <taxon>Ascomycota</taxon>
        <taxon>Pezizomycotina</taxon>
        <taxon>Dothideomycetes</taxon>
        <taxon>Pleosporomycetidae</taxon>
        <taxon>Pleosporales</taxon>
        <taxon>Dothidotthiaceae</taxon>
        <taxon>Dothidotthia</taxon>
    </lineage>
</organism>
<evidence type="ECO:0000313" key="3">
    <source>
        <dbReference type="Proteomes" id="UP000799771"/>
    </source>
</evidence>
<evidence type="ECO:0000313" key="2">
    <source>
        <dbReference type="EMBL" id="KAF2133632.1"/>
    </source>
</evidence>
<feature type="region of interest" description="Disordered" evidence="1">
    <location>
        <begin position="253"/>
        <end position="328"/>
    </location>
</feature>
<feature type="compositionally biased region" description="Acidic residues" evidence="1">
    <location>
        <begin position="279"/>
        <end position="288"/>
    </location>
</feature>
<evidence type="ECO:0000256" key="1">
    <source>
        <dbReference type="SAM" id="MobiDB-lite"/>
    </source>
</evidence>
<keyword evidence="3" id="KW-1185">Reference proteome</keyword>
<reference evidence="2" key="1">
    <citation type="journal article" date="2020" name="Stud. Mycol.">
        <title>101 Dothideomycetes genomes: a test case for predicting lifestyles and emergence of pathogens.</title>
        <authorList>
            <person name="Haridas S."/>
            <person name="Albert R."/>
            <person name="Binder M."/>
            <person name="Bloem J."/>
            <person name="Labutti K."/>
            <person name="Salamov A."/>
            <person name="Andreopoulos B."/>
            <person name="Baker S."/>
            <person name="Barry K."/>
            <person name="Bills G."/>
            <person name="Bluhm B."/>
            <person name="Cannon C."/>
            <person name="Castanera R."/>
            <person name="Culley D."/>
            <person name="Daum C."/>
            <person name="Ezra D."/>
            <person name="Gonzalez J."/>
            <person name="Henrissat B."/>
            <person name="Kuo A."/>
            <person name="Liang C."/>
            <person name="Lipzen A."/>
            <person name="Lutzoni F."/>
            <person name="Magnuson J."/>
            <person name="Mondo S."/>
            <person name="Nolan M."/>
            <person name="Ohm R."/>
            <person name="Pangilinan J."/>
            <person name="Park H.-J."/>
            <person name="Ramirez L."/>
            <person name="Alfaro M."/>
            <person name="Sun H."/>
            <person name="Tritt A."/>
            <person name="Yoshinaga Y."/>
            <person name="Zwiers L.-H."/>
            <person name="Turgeon B."/>
            <person name="Goodwin S."/>
            <person name="Spatafora J."/>
            <person name="Crous P."/>
            <person name="Grigoriev I."/>
        </authorList>
    </citation>
    <scope>NUCLEOTIDE SEQUENCE</scope>
    <source>
        <strain evidence="2">CBS 119687</strain>
    </source>
</reference>
<proteinExistence type="predicted"/>